<name>A0ACC2FJQ2_DALPE</name>
<evidence type="ECO:0000313" key="1">
    <source>
        <dbReference type="EMBL" id="KAJ7991628.1"/>
    </source>
</evidence>
<organism evidence="1 2">
    <name type="scientific">Dallia pectoralis</name>
    <name type="common">Alaska blackfish</name>
    <dbReference type="NCBI Taxonomy" id="75939"/>
    <lineage>
        <taxon>Eukaryota</taxon>
        <taxon>Metazoa</taxon>
        <taxon>Chordata</taxon>
        <taxon>Craniata</taxon>
        <taxon>Vertebrata</taxon>
        <taxon>Euteleostomi</taxon>
        <taxon>Actinopterygii</taxon>
        <taxon>Neopterygii</taxon>
        <taxon>Teleostei</taxon>
        <taxon>Protacanthopterygii</taxon>
        <taxon>Esociformes</taxon>
        <taxon>Umbridae</taxon>
        <taxon>Dallia</taxon>
    </lineage>
</organism>
<dbReference type="EMBL" id="CM055753">
    <property type="protein sequence ID" value="KAJ7991628.1"/>
    <property type="molecule type" value="Genomic_DNA"/>
</dbReference>
<evidence type="ECO:0000313" key="2">
    <source>
        <dbReference type="Proteomes" id="UP001157502"/>
    </source>
</evidence>
<reference evidence="1" key="1">
    <citation type="submission" date="2021-05" db="EMBL/GenBank/DDBJ databases">
        <authorList>
            <person name="Pan Q."/>
            <person name="Jouanno E."/>
            <person name="Zahm M."/>
            <person name="Klopp C."/>
            <person name="Cabau C."/>
            <person name="Louis A."/>
            <person name="Berthelot C."/>
            <person name="Parey E."/>
            <person name="Roest Crollius H."/>
            <person name="Montfort J."/>
            <person name="Robinson-Rechavi M."/>
            <person name="Bouchez O."/>
            <person name="Lampietro C."/>
            <person name="Lopez Roques C."/>
            <person name="Donnadieu C."/>
            <person name="Postlethwait J."/>
            <person name="Bobe J."/>
            <person name="Dillon D."/>
            <person name="Chandos A."/>
            <person name="von Hippel F."/>
            <person name="Guiguen Y."/>
        </authorList>
    </citation>
    <scope>NUCLEOTIDE SEQUENCE</scope>
    <source>
        <strain evidence="1">YG-Jan2019</strain>
    </source>
</reference>
<dbReference type="Proteomes" id="UP001157502">
    <property type="component" value="Chromosome 26"/>
</dbReference>
<comment type="caution">
    <text evidence="1">The sequence shown here is derived from an EMBL/GenBank/DDBJ whole genome shotgun (WGS) entry which is preliminary data.</text>
</comment>
<keyword evidence="2" id="KW-1185">Reference proteome</keyword>
<gene>
    <name evidence="1" type="ORF">DPEC_G00285870</name>
</gene>
<sequence>MTRRRAEHSHSRCRFLGTAFAGSSRSSEGVSSSSRNSIVHLLLLCSVLAGNITSGTSHPGVSVCSSPPVLSCSDCLRRGPLCSWCFQEGFLDGAVGVRCGLAGTLAISGCGPEFIEHSEVTVEVNATTRSTQVSPTEITVTIRPGSEASVIVAVRQLEKYPVDLYYLVDVSASMQDNLDHLKKVGLDLSQRMGEYSSDLRLGFGSFVDKPVSPYINVHPSKINNPCSDYEVKCRPAHGFHHVLSMTANMSEFTRVIKRQKISGNMDTPEGGLDAILQATVCQEEMGWRGEAKRLLLLMTDQPSHLSLDGRLAGIVQPHDGLCHMENNVYIKSTTMDHPSLGLLAEKLLENHIYSLFAVEQQQYQWYEELVRLIPGSNLLFLTQNLTDLVVNTYQRLLSVVRVSVSVEDRAFSHFLVSVSPLCPEGSVSHDNRSCSNVQPNQTVYFNITIGLLSCPGDGNDDDTVQVFVRPMGYNESTVVKVRTRCRCHCGPDRSCRDDTNFQAACKAVTAHRNHSDKEANGAETPQPGEEPQCRPEGSDVDCSGRGECVCGRCVCDRYSLGTVHGRYCEMDDYSCPYRQGQLCGGRGVCVHGVCVCEDSWTGESCGCPVSTATCSPGNGSLCSGRGSSCQSHWMCIDCHLSHGLSPRAAWQCNHTCTTLVGYVSDVTVTLDEVWRQCVYMKDNCHYRFHTALVSGKTQLQIYTQPECISSGQYLGTFLSVCVLTFFPGLVILAVLVLVLQRHASPQGGASEQQYNSTGKELSYIPTTNEKTVSYRRDRPLGADRPMEMHITIPKMPLGEPWQ</sequence>
<accession>A0ACC2FJQ2</accession>
<proteinExistence type="predicted"/>
<protein>
    <submittedName>
        <fullName evidence="1">Uncharacterized protein</fullName>
    </submittedName>
</protein>